<dbReference type="InterPro" id="IPR036322">
    <property type="entry name" value="WD40_repeat_dom_sf"/>
</dbReference>
<name>A0A4Y2ATG8_ARAVE</name>
<dbReference type="AlphaFoldDB" id="A0A4Y2ATG8"/>
<dbReference type="Gene3D" id="2.130.10.10">
    <property type="entry name" value="YVTN repeat-like/Quinoprotein amine dehydrogenase"/>
    <property type="match status" value="1"/>
</dbReference>
<dbReference type="InterPro" id="IPR000664">
    <property type="entry name" value="Lethal2_giant"/>
</dbReference>
<dbReference type="PANTHER" id="PTHR10241">
    <property type="entry name" value="LETHAL 2 GIANT LARVAE PROTEIN"/>
    <property type="match status" value="1"/>
</dbReference>
<dbReference type="GO" id="GO:0045159">
    <property type="term" value="F:myosin II binding"/>
    <property type="evidence" value="ECO:0007669"/>
    <property type="project" value="TreeGrafter"/>
</dbReference>
<dbReference type="GO" id="GO:0006893">
    <property type="term" value="P:Golgi to plasma membrane transport"/>
    <property type="evidence" value="ECO:0007669"/>
    <property type="project" value="TreeGrafter"/>
</dbReference>
<evidence type="ECO:0000313" key="8">
    <source>
        <dbReference type="Proteomes" id="UP000499080"/>
    </source>
</evidence>
<proteinExistence type="inferred from homology"/>
<evidence type="ECO:0000313" key="7">
    <source>
        <dbReference type="EMBL" id="GBL82416.1"/>
    </source>
</evidence>
<dbReference type="GO" id="GO:0005886">
    <property type="term" value="C:plasma membrane"/>
    <property type="evidence" value="ECO:0007669"/>
    <property type="project" value="TreeGrafter"/>
</dbReference>
<evidence type="ECO:0000256" key="5">
    <source>
        <dbReference type="SAM" id="MobiDB-lite"/>
    </source>
</evidence>
<dbReference type="SMART" id="SM00320">
    <property type="entry name" value="WD40"/>
    <property type="match status" value="2"/>
</dbReference>
<evidence type="ECO:0000259" key="6">
    <source>
        <dbReference type="Pfam" id="PF08366"/>
    </source>
</evidence>
<dbReference type="GO" id="GO:0005096">
    <property type="term" value="F:GTPase activator activity"/>
    <property type="evidence" value="ECO:0007669"/>
    <property type="project" value="TreeGrafter"/>
</dbReference>
<keyword evidence="3" id="KW-0853">WD repeat</keyword>
<dbReference type="InterPro" id="IPR001680">
    <property type="entry name" value="WD40_rpt"/>
</dbReference>
<keyword evidence="8" id="KW-1185">Reference proteome</keyword>
<dbReference type="OrthoDB" id="19944at2759"/>
<sequence>MQSARHSLAGYGPSCSSRELRRQLSRSKTTKDKNPEVCHPITKVEWRTARGSDSFIAFAGGMSVEKKKQNPCVTVIHGKTTTVLEMEHSIIDFITLCETPWPGDYQDPYAIIVLLYNDLVVIDLTSPGYPCYQNPYPMDLHESPVTSCSYFADCPNDLIPALYSTGTKGKKNQCFSEKDWPVDGGSWGISTLSYPEVIITGHADGSLKFWDASSVSLQILYKLKISRIFEKPKPLSTGEHEDDPFAIERVAFCPESRILCVADASSHVIVFEFQQQETQSEITVDLSESETHNFEIMSVCEHDNLKTIKSRGMKFGMCCKVKRNVTATRRRCCDVSLRAD</sequence>
<dbReference type="GO" id="GO:0019905">
    <property type="term" value="F:syntaxin binding"/>
    <property type="evidence" value="ECO:0007669"/>
    <property type="project" value="TreeGrafter"/>
</dbReference>
<protein>
    <submittedName>
        <fullName evidence="7">Syntaxin-binding protein 5</fullName>
    </submittedName>
</protein>
<dbReference type="InterPro" id="IPR015943">
    <property type="entry name" value="WD40/YVTN_repeat-like_dom_sf"/>
</dbReference>
<dbReference type="EMBL" id="BGPR01000028">
    <property type="protein sequence ID" value="GBL82416.1"/>
    <property type="molecule type" value="Genomic_DNA"/>
</dbReference>
<keyword evidence="2" id="KW-0268">Exocytosis</keyword>
<dbReference type="Proteomes" id="UP000499080">
    <property type="component" value="Unassembled WGS sequence"/>
</dbReference>
<evidence type="ECO:0000256" key="3">
    <source>
        <dbReference type="ARBA" id="ARBA00022574"/>
    </source>
</evidence>
<keyword evidence="4" id="KW-0677">Repeat</keyword>
<comment type="similarity">
    <text evidence="1">Belongs to the WD repeat L(2)GL family.</text>
</comment>
<comment type="caution">
    <text evidence="7">The sequence shown here is derived from an EMBL/GenBank/DDBJ whole genome shotgun (WGS) entry which is preliminary data.</text>
</comment>
<evidence type="ECO:0000256" key="4">
    <source>
        <dbReference type="ARBA" id="ARBA00022737"/>
    </source>
</evidence>
<evidence type="ECO:0000256" key="1">
    <source>
        <dbReference type="ARBA" id="ARBA00008070"/>
    </source>
</evidence>
<dbReference type="GO" id="GO:0006887">
    <property type="term" value="P:exocytosis"/>
    <property type="evidence" value="ECO:0007669"/>
    <property type="project" value="UniProtKB-KW"/>
</dbReference>
<gene>
    <name evidence="7" type="primary">Stxbp5_0</name>
    <name evidence="7" type="ORF">AVEN_252559_1</name>
</gene>
<organism evidence="7 8">
    <name type="scientific">Araneus ventricosus</name>
    <name type="common">Orbweaver spider</name>
    <name type="synonym">Epeira ventricosa</name>
    <dbReference type="NCBI Taxonomy" id="182803"/>
    <lineage>
        <taxon>Eukaryota</taxon>
        <taxon>Metazoa</taxon>
        <taxon>Ecdysozoa</taxon>
        <taxon>Arthropoda</taxon>
        <taxon>Chelicerata</taxon>
        <taxon>Arachnida</taxon>
        <taxon>Araneae</taxon>
        <taxon>Araneomorphae</taxon>
        <taxon>Entelegynae</taxon>
        <taxon>Araneoidea</taxon>
        <taxon>Araneidae</taxon>
        <taxon>Araneus</taxon>
    </lineage>
</organism>
<reference evidence="7 8" key="1">
    <citation type="journal article" date="2019" name="Sci. Rep.">
        <title>Orb-weaving spider Araneus ventricosus genome elucidates the spidroin gene catalogue.</title>
        <authorList>
            <person name="Kono N."/>
            <person name="Nakamura H."/>
            <person name="Ohtoshi R."/>
            <person name="Moran D.A.P."/>
            <person name="Shinohara A."/>
            <person name="Yoshida Y."/>
            <person name="Fujiwara M."/>
            <person name="Mori M."/>
            <person name="Tomita M."/>
            <person name="Arakawa K."/>
        </authorList>
    </citation>
    <scope>NUCLEOTIDE SEQUENCE [LARGE SCALE GENOMIC DNA]</scope>
</reference>
<accession>A0A4Y2ATG8</accession>
<dbReference type="PRINTS" id="PR00962">
    <property type="entry name" value="LETHAL2GIANT"/>
</dbReference>
<feature type="region of interest" description="Disordered" evidence="5">
    <location>
        <begin position="1"/>
        <end position="35"/>
    </location>
</feature>
<dbReference type="Pfam" id="PF08366">
    <property type="entry name" value="LLGL"/>
    <property type="match status" value="1"/>
</dbReference>
<dbReference type="SUPFAM" id="SSF50978">
    <property type="entry name" value="WD40 repeat-like"/>
    <property type="match status" value="1"/>
</dbReference>
<feature type="domain" description="Lethal giant larvae homologue 2" evidence="6">
    <location>
        <begin position="35"/>
        <end position="130"/>
    </location>
</feature>
<evidence type="ECO:0000256" key="2">
    <source>
        <dbReference type="ARBA" id="ARBA00022483"/>
    </source>
</evidence>
<dbReference type="InterPro" id="IPR013577">
    <property type="entry name" value="LLGL2"/>
</dbReference>
<dbReference type="PANTHER" id="PTHR10241:SF25">
    <property type="entry name" value="TOMOSYN, ISOFORM C"/>
    <property type="match status" value="1"/>
</dbReference>
<dbReference type="GO" id="GO:0031201">
    <property type="term" value="C:SNARE complex"/>
    <property type="evidence" value="ECO:0007669"/>
    <property type="project" value="TreeGrafter"/>
</dbReference>